<evidence type="ECO:0000259" key="1">
    <source>
        <dbReference type="PROSITE" id="PS51704"/>
    </source>
</evidence>
<comment type="caution">
    <text evidence="2">The sequence shown here is derived from an EMBL/GenBank/DDBJ whole genome shotgun (WGS) entry which is preliminary data.</text>
</comment>
<dbReference type="InterPro" id="IPR017946">
    <property type="entry name" value="PLC-like_Pdiesterase_TIM-brl"/>
</dbReference>
<dbReference type="AlphaFoldDB" id="A0A179B276"/>
<dbReference type="STRING" id="1823756.A4H34_08360"/>
<dbReference type="PANTHER" id="PTHR43805:SF1">
    <property type="entry name" value="GP-PDE DOMAIN-CONTAINING PROTEIN"/>
    <property type="match status" value="1"/>
</dbReference>
<dbReference type="EMBL" id="LVZK01000002">
    <property type="protein sequence ID" value="OAP85600.1"/>
    <property type="molecule type" value="Genomic_DNA"/>
</dbReference>
<evidence type="ECO:0000313" key="3">
    <source>
        <dbReference type="Proteomes" id="UP000078368"/>
    </source>
</evidence>
<evidence type="ECO:0000313" key="2">
    <source>
        <dbReference type="EMBL" id="OAP85600.1"/>
    </source>
</evidence>
<dbReference type="PANTHER" id="PTHR43805">
    <property type="entry name" value="GLYCEROPHOSPHORYL DIESTER PHOSPHODIESTERASE"/>
    <property type="match status" value="1"/>
</dbReference>
<dbReference type="RefSeq" id="WP_064231790.1">
    <property type="nucleotide sequence ID" value="NZ_LVZK01000002.1"/>
</dbReference>
<dbReference type="Pfam" id="PF03009">
    <property type="entry name" value="GDPD"/>
    <property type="match status" value="1"/>
</dbReference>
<name>A0A179B276_9ACTO</name>
<dbReference type="Proteomes" id="UP000078368">
    <property type="component" value="Unassembled WGS sequence"/>
</dbReference>
<dbReference type="SUPFAM" id="SSF51695">
    <property type="entry name" value="PLC-like phosphodiesterases"/>
    <property type="match status" value="1"/>
</dbReference>
<organism evidence="2 3">
    <name type="scientific">Peptidiphaga gingivicola</name>
    <dbReference type="NCBI Taxonomy" id="2741497"/>
    <lineage>
        <taxon>Bacteria</taxon>
        <taxon>Bacillati</taxon>
        <taxon>Actinomycetota</taxon>
        <taxon>Actinomycetes</taxon>
        <taxon>Actinomycetales</taxon>
        <taxon>Actinomycetaceae</taxon>
        <taxon>Peptidiphaga</taxon>
    </lineage>
</organism>
<dbReference type="GO" id="GO:0006629">
    <property type="term" value="P:lipid metabolic process"/>
    <property type="evidence" value="ECO:0007669"/>
    <property type="project" value="InterPro"/>
</dbReference>
<keyword evidence="3" id="KW-1185">Reference proteome</keyword>
<dbReference type="InterPro" id="IPR030395">
    <property type="entry name" value="GP_PDE_dom"/>
</dbReference>
<accession>A0A179B276</accession>
<dbReference type="PROSITE" id="PS51704">
    <property type="entry name" value="GP_PDE"/>
    <property type="match status" value="1"/>
</dbReference>
<reference evidence="2 3" key="1">
    <citation type="submission" date="2016-04" db="EMBL/GenBank/DDBJ databases">
        <title>Peptidophaga gingivicola gen. nov., sp. nov., isolated from human subgingival plaque.</title>
        <authorList>
            <person name="Beall C.J."/>
            <person name="Mokrzan E.M."/>
            <person name="Griffen A.L."/>
            <person name="Leys E.J."/>
        </authorList>
    </citation>
    <scope>NUCLEOTIDE SEQUENCE [LARGE SCALE GENOMIC DNA]</scope>
    <source>
        <strain evidence="2 3">BA112</strain>
    </source>
</reference>
<dbReference type="Gene3D" id="3.20.20.190">
    <property type="entry name" value="Phosphatidylinositol (PI) phosphodiesterase"/>
    <property type="match status" value="1"/>
</dbReference>
<gene>
    <name evidence="2" type="ORF">A4H34_08360</name>
</gene>
<feature type="domain" description="GP-PDE" evidence="1">
    <location>
        <begin position="8"/>
        <end position="246"/>
    </location>
</feature>
<protein>
    <recommendedName>
        <fullName evidence="1">GP-PDE domain-containing protein</fullName>
    </recommendedName>
</protein>
<dbReference type="OrthoDB" id="5241788at2"/>
<proteinExistence type="predicted"/>
<dbReference type="GO" id="GO:0008081">
    <property type="term" value="F:phosphoric diester hydrolase activity"/>
    <property type="evidence" value="ECO:0007669"/>
    <property type="project" value="InterPro"/>
</dbReference>
<sequence length="256" mass="27255">MLYPIGAPIVVAHRGGAGECPENTAEAFLTMGERGFRYLETDARATLDGVAVLCHDATLDRTVGAAGKVRGYTWRELARVRGGGPAVLRVDEALERHPDAVFNIDAKSDDVAAPLARAIREAGAQSRVCVASFSERRLRRLRGELPGAASSLGIGAIARIVAASRTRTGAARRRLLKGLPDAQVAQVPLSFRGVRVLTERFVASAHEAGIAVHAWTIDDVDAAARLLDMGVDGIITDVPTAMYEGLRERGLPVSRS</sequence>